<sequence>MQVAVVTFDGFNELDSFIASALLNRCRKDGLEAFITTPAPVVTSMNGVPVTGQRPLEFAAEADVVLIGSGIRTRDVVADDRLVSLLPLDPSRQLIGAQCSGALVLARLGLLDGVPACTDRTSRPFVEDFGVTVLDAPFHAEGNLATAGGCLASQYLATWVITRTLGEAAARGVLDYAAPVGENRETVERALRAVRTGEPAPAARP</sequence>
<dbReference type="RefSeq" id="WP_114056042.1">
    <property type="nucleotide sequence ID" value="NZ_CP030862.1"/>
</dbReference>
<organism evidence="2 3">
    <name type="scientific">Streptomyces globosus</name>
    <dbReference type="NCBI Taxonomy" id="68209"/>
    <lineage>
        <taxon>Bacteria</taxon>
        <taxon>Bacillati</taxon>
        <taxon>Actinomycetota</taxon>
        <taxon>Actinomycetes</taxon>
        <taxon>Kitasatosporales</taxon>
        <taxon>Streptomycetaceae</taxon>
        <taxon>Streptomyces</taxon>
    </lineage>
</organism>
<dbReference type="InterPro" id="IPR029062">
    <property type="entry name" value="Class_I_gatase-like"/>
</dbReference>
<dbReference type="PANTHER" id="PTHR43130:SF2">
    <property type="entry name" value="DJ-1_PFPI DOMAIN-CONTAINING PROTEIN"/>
    <property type="match status" value="1"/>
</dbReference>
<proteinExistence type="predicted"/>
<dbReference type="SUPFAM" id="SSF52317">
    <property type="entry name" value="Class I glutamine amidotransferase-like"/>
    <property type="match status" value="1"/>
</dbReference>
<reference evidence="2 3" key="1">
    <citation type="submission" date="2018-01" db="EMBL/GenBank/DDBJ databases">
        <title>Draft genome Sequence of streptomyces globosus LZH-48.</title>
        <authorList>
            <person name="Ran K."/>
            <person name="Li Z."/>
            <person name="Wei S."/>
            <person name="Dong R."/>
        </authorList>
    </citation>
    <scope>NUCLEOTIDE SEQUENCE [LARGE SCALE GENOMIC DNA]</scope>
    <source>
        <strain evidence="2 3">LZH-48</strain>
    </source>
</reference>
<evidence type="ECO:0000313" key="3">
    <source>
        <dbReference type="Proteomes" id="UP000252004"/>
    </source>
</evidence>
<name>A0A344U1T2_9ACTN</name>
<dbReference type="PANTHER" id="PTHR43130">
    <property type="entry name" value="ARAC-FAMILY TRANSCRIPTIONAL REGULATOR"/>
    <property type="match status" value="1"/>
</dbReference>
<gene>
    <name evidence="2" type="ORF">C0216_16580</name>
</gene>
<dbReference type="InterPro" id="IPR052158">
    <property type="entry name" value="INH-QAR"/>
</dbReference>
<accession>A0A344U1T2</accession>
<dbReference type="AlphaFoldDB" id="A0A344U1T2"/>
<dbReference type="OrthoDB" id="3210279at2"/>
<dbReference type="GO" id="GO:0006355">
    <property type="term" value="P:regulation of DNA-templated transcription"/>
    <property type="evidence" value="ECO:0007669"/>
    <property type="project" value="TreeGrafter"/>
</dbReference>
<feature type="domain" description="DJ-1/PfpI" evidence="1">
    <location>
        <begin position="2"/>
        <end position="157"/>
    </location>
</feature>
<dbReference type="InterPro" id="IPR002818">
    <property type="entry name" value="DJ-1/PfpI"/>
</dbReference>
<evidence type="ECO:0000259" key="1">
    <source>
        <dbReference type="Pfam" id="PF01965"/>
    </source>
</evidence>
<dbReference type="Pfam" id="PF01965">
    <property type="entry name" value="DJ-1_PfpI"/>
    <property type="match status" value="1"/>
</dbReference>
<protein>
    <submittedName>
        <fullName evidence="2">AraC family transcriptional regulator</fullName>
    </submittedName>
</protein>
<dbReference type="KEGG" id="sgz:C0216_16580"/>
<dbReference type="Gene3D" id="3.40.50.880">
    <property type="match status" value="1"/>
</dbReference>
<evidence type="ECO:0000313" key="2">
    <source>
        <dbReference type="EMBL" id="AXE24853.1"/>
    </source>
</evidence>
<dbReference type="EMBL" id="CP030862">
    <property type="protein sequence ID" value="AXE24853.1"/>
    <property type="molecule type" value="Genomic_DNA"/>
</dbReference>
<dbReference type="Proteomes" id="UP000252004">
    <property type="component" value="Chromosome"/>
</dbReference>
<keyword evidence="3" id="KW-1185">Reference proteome</keyword>